<feature type="coiled-coil region" evidence="3">
    <location>
        <begin position="2097"/>
        <end position="2216"/>
    </location>
</feature>
<dbReference type="EMBL" id="ML014256">
    <property type="protein sequence ID" value="RKO99792.1"/>
    <property type="molecule type" value="Genomic_DNA"/>
</dbReference>
<protein>
    <recommendedName>
        <fullName evidence="9">DH domain-containing protein</fullName>
    </recommendedName>
</protein>
<feature type="coiled-coil region" evidence="3">
    <location>
        <begin position="2746"/>
        <end position="2773"/>
    </location>
</feature>
<evidence type="ECO:0000256" key="3">
    <source>
        <dbReference type="SAM" id="Coils"/>
    </source>
</evidence>
<evidence type="ECO:0000256" key="1">
    <source>
        <dbReference type="ARBA" id="ARBA00022443"/>
    </source>
</evidence>
<keyword evidence="3" id="KW-0175">Coiled coil</keyword>
<dbReference type="Gene3D" id="1.10.287.1490">
    <property type="match status" value="1"/>
</dbReference>
<dbReference type="SMART" id="SM00325">
    <property type="entry name" value="RhoGEF"/>
    <property type="match status" value="1"/>
</dbReference>
<dbReference type="InterPro" id="IPR001452">
    <property type="entry name" value="SH3_domain"/>
</dbReference>
<dbReference type="SUPFAM" id="SSF50044">
    <property type="entry name" value="SH3-domain"/>
    <property type="match status" value="2"/>
</dbReference>
<dbReference type="Gene3D" id="1.20.900.10">
    <property type="entry name" value="Dbl homology (DH) domain"/>
    <property type="match status" value="1"/>
</dbReference>
<dbReference type="InterPro" id="IPR035899">
    <property type="entry name" value="DBL_dom_sf"/>
</dbReference>
<dbReference type="PROSITE" id="PS50010">
    <property type="entry name" value="DH_2"/>
    <property type="match status" value="1"/>
</dbReference>
<feature type="coiled-coil region" evidence="3">
    <location>
        <begin position="2475"/>
        <end position="2566"/>
    </location>
</feature>
<sequence length="3316" mass="344077">MVETVLGTDLGERPSKDPVSAPSAAATSQSGSVHGVDSATTRVADATAALVSPPSTAAPPGDASVGHSCASSTTGDGTAPIAPLETDLTRIGPLSTASGAANPHGISAESLNNSRVSIRSDPVASSYDLLSLTSLQRKRAPNESRAAGIVAGGRPHSVHLGARLPPPHFAHQPGVVASGHGPAAAAAAAASVQPVFRTVRLNTAEATLILRGSTSTVQIPDGPHTPTGPAALTRQSSVPTSFLPTSPASCLHPALASPPSELPTSRGSSNTAITRTKSFAGSSTVLAILPAPQSAVPSLVSSQELFAGTHPAPALRRPGGAGAGEAASNARALGEVLHEEPENEIPPSDAAPSPGIISPSISAPPPQDAPQAGPEAAQGLPPPQESTPAPAVAIPEPLTANSVLQAAPSSSQTALAPPPLLAGLDGNATHAAAAPFAMPMITPVLGPAQVAPVSPSGSQSGAEASMIEAVTLADANGSPSAPASAGAVTVEGNTPALEVFQVGTIFYACQDFRASDESEISLDAGLQVTLLSERATYDDYWWYGSRHDTGQEGFFPSFAIARPLTHFDGSTPASRGPTEPASVERLTPVGTPGGHANTLSPAPPGMIAHEQRPEATNSLAFDDADVMALAYAGGAAASPAALDTLGPGAQVRVRYQWQPTKSDELQLIVGDLIVILQAPPGGWVRGIKDMHSKQPKSGWFPAAMVLPVTTSAAVPATAAAGHAASTAPATAATSASASAAASATATAASTRAPSPTTSLDDAGSTRSDKSDKSSRSASSWFKRLSSKQIRNEPRGSKKTNLHTRSISAPIGFVPPSVPATLEERSCEALTETPNDSQSLASHNHLSDFMANASHATMPAPGIEPHAQASLASMPLMSHHVSQASLAPSMSTHRLHASALPMESSPLPAYAGMPASPAVASQVAASSSTLPSASLPPTTTLSAVEALVAPVPIRPTPPLAAPIMRAESLDYGVASLPSPPTPLAATAAVAVAVAVGAGGDTMGLEAGIETATGRSHARLPSDPDAAAAAVVAMASSTSSMPSSNARASSDAREATHAFALPEPVPEAAHAHASPSEAHAYSVVVESCVIRDAPAVVMATTPEIHAELLSPMSEAAMLPEVAFHEAAAAGAATATVPLVVAVAPLAAEPYTPATPTTEKPDMCEHAISAIEETAEPPDADADADAEADADADATLVKAAHWSLVLPAPAADPPAAAAVGSSPMAPPSVVVLSALTPGHAPLVEPGLAAASVLPTMAPTILAVLDPPSSSASPTPTSWTRPPSQAPSMAESAMDPRASLATTTCVPDGSLPSRPDTSGTSQDADAASQVSSSSDRASSDSSLTPPTAPTGRRRSTSAPAPVPKVGHTALPNARLSLPAPLGTVFSVPDLAGSEDAFGNGSPSRHVGSSMSDSMASKETGPSSVLPSNATSTISTMPIGLFAPHPSESYSDPSPLAQSLQDAEQNSASPAGSYAASPTVGSLLEDRSSIYTFSHDVDTPKHHTMLAPETSPASQAATVDDRDSRRVKPILELITTERAYVRDLKVLVSSILQPLLERKILTQKQAHQLFSNVDQLLVLNTEFLNRLAEWQVRCPQLDCAGFAELIAGMSEKLAIYADYTGNHASALTKLASLQHNKAFRGFLDELYRSGATQNMNLESYLLKPIQRVCKYPLLVKEVLKCCQTGSSDEVTLKEAYLQLQGQMAALNEQTSHPVATSAPTPLVRKMSDVQAAFADRSVHILSPERQLQREEPVFLVTAGVKVPRKILLFNDMVILARKDAREKYHVVDKFDLRDVTFTNVANQKAVTDILELDHLRSGQVHILACSRAIKASILEFVKRNPHCPAIKHKTMNETALAGYTVLVVATGDEDGSELTAATASGHGINHLGGNGADSNRPNTADSTTSSVGSGMKSRPMSLAMPGTYRTLASALSSSASNGTASPRRRDTLIATFTSKRAQNKSQIDVKRTAEELGHVLAEAESELDRLRREIKEAGEKAFEADAQIRELNNALAMAHLTSSDLQKLHALEMQDMEVKTQNALHQALESAKQAADVDKKLQTLSMEAGDTYAELTTLRMEYAELHTALMAERDDHAALKLQQMHLAGIQATAAALQNELSQLHEQHQQTLHTLETFRQTHASVVAEWTASHAQLQQQLAAAQTQLAQSEAAGAEREEAFDTARRAWQQQLDGVESRLAASQRDVDDAQSREAALVTQIRVAEEERTDMLKKQRRLTLAEELLRTRTDMLTTRVEDLTQRLAAADDGRRGAEATVGQLQSDLSAAQAAQDALQGEADAHRAQLAQLDRQLATCHTELADAQAQLEALNAQHAALTQRHGEAQETTRLEMDRMRQLQQEMEETATAARQTWAAERQQLESSVEAAVRAEQTAEAGFQAALYKKDKTHGRAVRVLKQEMAAVQQTLDATLADRDSAIHQLRDEGAALRQVCQDQKLELMALAQRHDVLASQLAGVHATEADASKRLVAAEAETQALRVQMKRTKRRTLAQKEKLVALRSENTALDQRRRQARQKHHASVQQLKESFEYERIQLYGVQQQLQQQLLRACDQIEVLTRAAESGHGVGVAGHHGFSPTATAAAGVHAVVAAAPASIAPTTAVPAAAVPAAASPLAPSAVAAAAASAVAAANATADMAAAASLAAETQARLETAIVDQAKRFRAREQRARQFTRDLELVLTAMGQCRTAEQVKELRTAPWLLALSTVQRYAARSRRSAVVTLLDTVVALFQTHELTEDLKRQQLEARLREAQQQAQRADAVLVQYERGVQEKAATHHREYQRVRKEAGVLAARVEALTRDLTAKDADAAVAKPLNGLLHLNEQQSEQLRHLGEENTRLVNLLLTQSRHEAQQAGEAAAARVAAHDAALSDATAAALAAATSAAAAATAAAAASQSQRQSFGSTGSPASAPRSLLLNKASVSPLPSPVSAAGAARGRPTVLPLMAAPRARSPAPRGPLSATAPSSREQLSAAPASAPAVVRRVRTMSADLLAAFQTAAAAAHADEADETDATDDLDVVGGAERDPAADADADTTSMPAAPGEWMPRGVAFARHGPSPGVVSPPPRPVSARAVLSHLVEFAHAAASASAASSAIVSPHSRSSSASVSAAIAAAPSIAAIASGKRLHAVMKPSVPARRASGSSLGPGLADGAPTAAASASAAAAAASPPWIWRPLPRRASWMALGRGPADEPAASAPPDAMAPDDLALSSGATPTAGAANSKIAASTSSMATVLNGHGASRYASTGGLGGYAASHGASLDSKLPDPLVLNGVRRDRAAMEDPEDPATAILASPLSARFDPSHPAYAVLMASHAH</sequence>
<evidence type="ECO:0000259" key="5">
    <source>
        <dbReference type="PROSITE" id="PS50002"/>
    </source>
</evidence>
<feature type="domain" description="SH3" evidence="5">
    <location>
        <begin position="646"/>
        <end position="710"/>
    </location>
</feature>
<evidence type="ECO:0000259" key="6">
    <source>
        <dbReference type="PROSITE" id="PS50010"/>
    </source>
</evidence>
<feature type="region of interest" description="Disordered" evidence="4">
    <location>
        <begin position="1391"/>
        <end position="1472"/>
    </location>
</feature>
<dbReference type="PANTHER" id="PTHR12673:SF270">
    <property type="entry name" value="FYVE-TYPE DOMAIN-CONTAINING PROTEIN"/>
    <property type="match status" value="1"/>
</dbReference>
<feature type="compositionally biased region" description="Low complexity" evidence="4">
    <location>
        <begin position="3192"/>
        <end position="3209"/>
    </location>
</feature>
<dbReference type="STRING" id="1555241.A0A4P9X424"/>
<feature type="compositionally biased region" description="Polar residues" evidence="4">
    <location>
        <begin position="233"/>
        <end position="248"/>
    </location>
</feature>
<feature type="compositionally biased region" description="Low complexity" evidence="4">
    <location>
        <begin position="745"/>
        <end position="758"/>
    </location>
</feature>
<dbReference type="PANTHER" id="PTHR12673">
    <property type="entry name" value="FACIOGENITAL DYSPLASIA PROTEIN"/>
    <property type="match status" value="1"/>
</dbReference>
<feature type="region of interest" description="Disordered" evidence="4">
    <location>
        <begin position="745"/>
        <end position="817"/>
    </location>
</feature>
<feature type="coiled-coil region" evidence="3">
    <location>
        <begin position="2280"/>
        <end position="2360"/>
    </location>
</feature>
<dbReference type="SUPFAM" id="SSF48065">
    <property type="entry name" value="DBL homology domain (DH-domain)"/>
    <property type="match status" value="1"/>
</dbReference>
<gene>
    <name evidence="7" type="ORF">CXG81DRAFT_20170</name>
</gene>
<feature type="region of interest" description="Disordered" evidence="4">
    <location>
        <begin position="3188"/>
        <end position="3216"/>
    </location>
</feature>
<dbReference type="SUPFAM" id="SSF57997">
    <property type="entry name" value="Tropomyosin"/>
    <property type="match status" value="1"/>
</dbReference>
<dbReference type="InterPro" id="IPR051092">
    <property type="entry name" value="FYVE_RhoGEF_PH"/>
</dbReference>
<dbReference type="Pfam" id="PF00018">
    <property type="entry name" value="SH3_1"/>
    <property type="match status" value="1"/>
</dbReference>
<feature type="region of interest" description="Disordered" evidence="4">
    <location>
        <begin position="310"/>
        <end position="329"/>
    </location>
</feature>
<dbReference type="CDD" id="cd00160">
    <property type="entry name" value="RhoGEF"/>
    <property type="match status" value="1"/>
</dbReference>
<feature type="region of interest" description="Disordered" evidence="4">
    <location>
        <begin position="1261"/>
        <end position="1363"/>
    </location>
</feature>
<name>A0A4P9X424_9FUNG</name>
<dbReference type="Proteomes" id="UP000274922">
    <property type="component" value="Unassembled WGS sequence"/>
</dbReference>
<feature type="compositionally biased region" description="Polar residues" evidence="4">
    <location>
        <begin position="1396"/>
        <end position="1431"/>
    </location>
</feature>
<evidence type="ECO:0000256" key="2">
    <source>
        <dbReference type="PROSITE-ProRule" id="PRU00192"/>
    </source>
</evidence>
<feature type="compositionally biased region" description="Low complexity" evidence="4">
    <location>
        <begin position="1462"/>
        <end position="1472"/>
    </location>
</feature>
<dbReference type="Gene3D" id="2.30.30.40">
    <property type="entry name" value="SH3 Domains"/>
    <property type="match status" value="2"/>
</dbReference>
<organism evidence="7 8">
    <name type="scientific">Caulochytrium protostelioides</name>
    <dbReference type="NCBI Taxonomy" id="1555241"/>
    <lineage>
        <taxon>Eukaryota</taxon>
        <taxon>Fungi</taxon>
        <taxon>Fungi incertae sedis</taxon>
        <taxon>Chytridiomycota</taxon>
        <taxon>Chytridiomycota incertae sedis</taxon>
        <taxon>Chytridiomycetes</taxon>
        <taxon>Caulochytriales</taxon>
        <taxon>Caulochytriaceae</taxon>
        <taxon>Caulochytrium</taxon>
    </lineage>
</organism>
<evidence type="ECO:0000256" key="4">
    <source>
        <dbReference type="SAM" id="MobiDB-lite"/>
    </source>
</evidence>
<keyword evidence="8" id="KW-1185">Reference proteome</keyword>
<feature type="compositionally biased region" description="Low complexity" evidence="4">
    <location>
        <begin position="311"/>
        <end position="329"/>
    </location>
</feature>
<feature type="region of interest" description="Disordered" evidence="4">
    <location>
        <begin position="1"/>
        <end position="83"/>
    </location>
</feature>
<feature type="compositionally biased region" description="Low complexity" evidence="4">
    <location>
        <begin position="369"/>
        <end position="379"/>
    </location>
</feature>
<proteinExistence type="predicted"/>
<dbReference type="SMART" id="SM00326">
    <property type="entry name" value="SH3"/>
    <property type="match status" value="2"/>
</dbReference>
<dbReference type="Gene3D" id="2.30.29.30">
    <property type="entry name" value="Pleckstrin-homology domain (PH domain)/Phosphotyrosine-binding domain (PTB)"/>
    <property type="match status" value="1"/>
</dbReference>
<feature type="region of interest" description="Disordered" evidence="4">
    <location>
        <begin position="1875"/>
        <end position="1912"/>
    </location>
</feature>
<feature type="compositionally biased region" description="Low complexity" evidence="4">
    <location>
        <begin position="1263"/>
        <end position="1279"/>
    </location>
</feature>
<dbReference type="Pfam" id="PF00621">
    <property type="entry name" value="RhoGEF"/>
    <property type="match status" value="1"/>
</dbReference>
<feature type="compositionally biased region" description="Polar residues" evidence="4">
    <location>
        <begin position="1887"/>
        <end position="1903"/>
    </location>
</feature>
<evidence type="ECO:0000313" key="7">
    <source>
        <dbReference type="EMBL" id="RKO99792.1"/>
    </source>
</evidence>
<feature type="compositionally biased region" description="Low complexity" evidence="4">
    <location>
        <begin position="1317"/>
        <end position="1338"/>
    </location>
</feature>
<evidence type="ECO:0008006" key="9">
    <source>
        <dbReference type="Google" id="ProtNLM"/>
    </source>
</evidence>
<feature type="region of interest" description="Disordered" evidence="4">
    <location>
        <begin position="215"/>
        <end position="271"/>
    </location>
</feature>
<dbReference type="PROSITE" id="PS50002">
    <property type="entry name" value="SH3"/>
    <property type="match status" value="2"/>
</dbReference>
<feature type="coiled-coil region" evidence="3">
    <location>
        <begin position="1964"/>
        <end position="2005"/>
    </location>
</feature>
<dbReference type="CDD" id="cd00174">
    <property type="entry name" value="SH3"/>
    <property type="match status" value="1"/>
</dbReference>
<evidence type="ECO:0000313" key="8">
    <source>
        <dbReference type="Proteomes" id="UP000274922"/>
    </source>
</evidence>
<feature type="compositionally biased region" description="Low complexity" evidence="4">
    <location>
        <begin position="775"/>
        <end position="787"/>
    </location>
</feature>
<dbReference type="OrthoDB" id="1716625at2759"/>
<dbReference type="InterPro" id="IPR036028">
    <property type="entry name" value="SH3-like_dom_sf"/>
</dbReference>
<feature type="region of interest" description="Disordered" evidence="4">
    <location>
        <begin position="2951"/>
        <end position="2980"/>
    </location>
</feature>
<keyword evidence="1 2" id="KW-0728">SH3 domain</keyword>
<feature type="domain" description="DH" evidence="6">
    <location>
        <begin position="1520"/>
        <end position="1704"/>
    </location>
</feature>
<feature type="compositionally biased region" description="Polar residues" evidence="4">
    <location>
        <begin position="262"/>
        <end position="271"/>
    </location>
</feature>
<reference evidence="8" key="1">
    <citation type="journal article" date="2018" name="Nat. Microbiol.">
        <title>Leveraging single-cell genomics to expand the fungal tree of life.</title>
        <authorList>
            <person name="Ahrendt S.R."/>
            <person name="Quandt C.A."/>
            <person name="Ciobanu D."/>
            <person name="Clum A."/>
            <person name="Salamov A."/>
            <person name="Andreopoulos B."/>
            <person name="Cheng J.F."/>
            <person name="Woyke T."/>
            <person name="Pelin A."/>
            <person name="Henrissat B."/>
            <person name="Reynolds N.K."/>
            <person name="Benny G.L."/>
            <person name="Smith M.E."/>
            <person name="James T.Y."/>
            <person name="Grigoriev I.V."/>
        </authorList>
    </citation>
    <scope>NUCLEOTIDE SEQUENCE [LARGE SCALE GENOMIC DNA]</scope>
    <source>
        <strain evidence="8">ATCC 52028</strain>
    </source>
</reference>
<dbReference type="InterPro" id="IPR011993">
    <property type="entry name" value="PH-like_dom_sf"/>
</dbReference>
<feature type="region of interest" description="Disordered" evidence="4">
    <location>
        <begin position="3023"/>
        <end position="3044"/>
    </location>
</feature>
<accession>A0A4P9X424</accession>
<feature type="domain" description="SH3" evidence="5">
    <location>
        <begin position="501"/>
        <end position="565"/>
    </location>
</feature>
<feature type="region of interest" description="Disordered" evidence="4">
    <location>
        <begin position="339"/>
        <end position="391"/>
    </location>
</feature>
<dbReference type="GO" id="GO:0005737">
    <property type="term" value="C:cytoplasm"/>
    <property type="evidence" value="ECO:0007669"/>
    <property type="project" value="TreeGrafter"/>
</dbReference>
<feature type="compositionally biased region" description="Low complexity" evidence="4">
    <location>
        <begin position="345"/>
        <end position="361"/>
    </location>
</feature>
<feature type="compositionally biased region" description="Low complexity" evidence="4">
    <location>
        <begin position="2951"/>
        <end position="2964"/>
    </location>
</feature>
<dbReference type="GO" id="GO:0005085">
    <property type="term" value="F:guanyl-nucleotide exchange factor activity"/>
    <property type="evidence" value="ECO:0007669"/>
    <property type="project" value="InterPro"/>
</dbReference>
<dbReference type="InterPro" id="IPR000219">
    <property type="entry name" value="DH_dom"/>
</dbReference>
<feature type="compositionally biased region" description="Polar residues" evidence="4">
    <location>
        <begin position="1443"/>
        <end position="1461"/>
    </location>
</feature>